<keyword evidence="2" id="KW-1185">Reference proteome</keyword>
<dbReference type="Proteomes" id="UP000298616">
    <property type="component" value="Chromosome"/>
</dbReference>
<dbReference type="EMBL" id="CP028923">
    <property type="protein sequence ID" value="QCK13428.1"/>
    <property type="molecule type" value="Genomic_DNA"/>
</dbReference>
<sequence length="192" mass="22488">MAIRFLLFALILTVVGCSKEKSDTYSAYKVHPITHQLQLLDSLNREILPEKDLKVTKTVTYNSKEETVLLEEINWKKELGFLSEFKPEKIFRAKAVDSTIEKLNSGFEKRTYIVTDTSYFNLRKFVVELKGDRITHIGAEISDENILYHTEKVIELDFDPESKRLRNYFYFEEKDMSLRGINEYSIKASINK</sequence>
<dbReference type="AlphaFoldDB" id="A0A4D7K1Y5"/>
<proteinExistence type="predicted"/>
<evidence type="ECO:0000313" key="1">
    <source>
        <dbReference type="EMBL" id="QCK13428.1"/>
    </source>
</evidence>
<name>A0A4D7K1Y5_9BACT</name>
<dbReference type="PROSITE" id="PS51257">
    <property type="entry name" value="PROKAR_LIPOPROTEIN"/>
    <property type="match status" value="1"/>
</dbReference>
<reference evidence="1 2" key="1">
    <citation type="submission" date="2018-04" db="EMBL/GenBank/DDBJ databases">
        <title>Complete genome uncultured novel isolate.</title>
        <authorList>
            <person name="Merlino G."/>
        </authorList>
    </citation>
    <scope>NUCLEOTIDE SEQUENCE [LARGE SCALE GENOMIC DNA]</scope>
    <source>
        <strain evidence="2">R1DC9</strain>
    </source>
</reference>
<protein>
    <submittedName>
        <fullName evidence="1">Uncharacterized protein</fullName>
    </submittedName>
</protein>
<organism evidence="1 2">
    <name type="scientific">Mangrovivirga cuniculi</name>
    <dbReference type="NCBI Taxonomy" id="2715131"/>
    <lineage>
        <taxon>Bacteria</taxon>
        <taxon>Pseudomonadati</taxon>
        <taxon>Bacteroidota</taxon>
        <taxon>Cytophagia</taxon>
        <taxon>Cytophagales</taxon>
        <taxon>Mangrovivirgaceae</taxon>
        <taxon>Mangrovivirga</taxon>
    </lineage>
</organism>
<evidence type="ECO:0000313" key="2">
    <source>
        <dbReference type="Proteomes" id="UP000298616"/>
    </source>
</evidence>
<accession>A0A4D7K1Y5</accession>
<dbReference type="KEGG" id="fpf:DCC35_01005"/>
<gene>
    <name evidence="1" type="ORF">DCC35_01005</name>
</gene>
<dbReference type="RefSeq" id="WP_137089023.1">
    <property type="nucleotide sequence ID" value="NZ_CP028923.1"/>
</dbReference>